<evidence type="ECO:0000313" key="2">
    <source>
        <dbReference type="Proteomes" id="UP000187181"/>
    </source>
</evidence>
<dbReference type="RefSeq" id="WP_076665482.1">
    <property type="nucleotide sequence ID" value="NZ_FTPP01000001.1"/>
</dbReference>
<proteinExistence type="predicted"/>
<dbReference type="AlphaFoldDB" id="A0A1R3W797"/>
<protein>
    <submittedName>
        <fullName evidence="1">Uncharacterized protein</fullName>
    </submittedName>
</protein>
<reference evidence="2" key="1">
    <citation type="submission" date="2017-01" db="EMBL/GenBank/DDBJ databases">
        <authorList>
            <person name="Varghese N."/>
            <person name="Submissions S."/>
        </authorList>
    </citation>
    <scope>NUCLEOTIDE SEQUENCE [LARGE SCALE GENOMIC DNA]</scope>
    <source>
        <strain evidence="2">LP100</strain>
    </source>
</reference>
<gene>
    <name evidence="1" type="ORF">SAMN05444128_0001</name>
</gene>
<dbReference type="STRING" id="1317125.SAMN05444128_0001"/>
<name>A0A1R3W797_9BACT</name>
<dbReference type="Proteomes" id="UP000187181">
    <property type="component" value="Unassembled WGS sequence"/>
</dbReference>
<dbReference type="InterPro" id="IPR046155">
    <property type="entry name" value="DUF6157"/>
</dbReference>
<dbReference type="EMBL" id="FTPP01000001">
    <property type="protein sequence ID" value="SIT73533.1"/>
    <property type="molecule type" value="Genomic_DNA"/>
</dbReference>
<keyword evidence="2" id="KW-1185">Reference proteome</keyword>
<dbReference type="OrthoDB" id="2361182at2"/>
<evidence type="ECO:0000313" key="1">
    <source>
        <dbReference type="EMBL" id="SIT73533.1"/>
    </source>
</evidence>
<organism evidence="1 2">
    <name type="scientific">Pontibacter indicus</name>
    <dbReference type="NCBI Taxonomy" id="1317125"/>
    <lineage>
        <taxon>Bacteria</taxon>
        <taxon>Pseudomonadati</taxon>
        <taxon>Bacteroidota</taxon>
        <taxon>Cytophagia</taxon>
        <taxon>Cytophagales</taxon>
        <taxon>Hymenobacteraceae</taxon>
        <taxon>Pontibacter</taxon>
    </lineage>
</organism>
<sequence length="138" mass="15448">MKTHTTNYTNTFIEVAEDTKAICGIIPTSKGDKKTIAEMQYDLIAKNPYRYTSDDVLFRVFADRNDVAEADYSQARAQFFSKGQACFRASPLPKTYGFGVHCDSAGKVAIYGVETAEYEEFVANSKLKKVKAMKSSRK</sequence>
<accession>A0A1R3W797</accession>
<dbReference type="Pfam" id="PF19654">
    <property type="entry name" value="DUF6157"/>
    <property type="match status" value="1"/>
</dbReference>